<dbReference type="Ensembl" id="ENSATET00000038372.2">
    <property type="protein sequence ID" value="ENSATEP00000061288.2"/>
    <property type="gene ID" value="ENSATEG00000026252.2"/>
</dbReference>
<dbReference type="AlphaFoldDB" id="A0A7N6BEQ2"/>
<dbReference type="Proteomes" id="UP000265040">
    <property type="component" value="Chromosome 1"/>
</dbReference>
<keyword evidence="1" id="KW-1133">Transmembrane helix</keyword>
<evidence type="ECO:0000313" key="3">
    <source>
        <dbReference type="Proteomes" id="UP000265040"/>
    </source>
</evidence>
<dbReference type="Gene3D" id="1.10.287.210">
    <property type="match status" value="1"/>
</dbReference>
<evidence type="ECO:0000256" key="1">
    <source>
        <dbReference type="SAM" id="Phobius"/>
    </source>
</evidence>
<dbReference type="InterPro" id="IPR018154">
    <property type="entry name" value="TLV/ENV_coat_polyprotein"/>
</dbReference>
<sequence length="508" mass="57070">MSPGTSDSTTPKRKNLLRQKRQLFDHTDWKPWGFDATEMFSESSIRANSWYSYIQWQKTKLYGPNSNVLAIQGPPANWHSMFELETRPCPCLDPVISLVQSFSRYKEMSATLREYCKFSHRMWYEARPNAQNHSKDQKHIYLTCVNWFCDHMLPAPLPLNSTQADPVETPIQEANITHSTCLCSNGDGQFMGLSRCEKPVAGLTTKITVSTSRPVNITFKDGQIVSVHNSLHAPAYKGILPIENFYWFCGAQAFLFLPSGWSGCCFFVNLTTVNLALVPVNIENTMNHVHKREMAQFANIDSYHWRVSLGEKWGIGLFPWYGVTFLADHIDNITYSMSAFANETIKAFHYLAANDKSHRLTLLKHEMALDYLLAKTGGICLTLNLTGEACVTLIPDNSDNVTTVITALEKIRDAFGPSESAGFSFNKWLIDNFGPWGAGIVQLLIPVVVVFGLMICFCTCSLTCMRALIYKWIGGILGQEQTSLYDDVSLSPKSPGYYPSSLGKLFGC</sequence>
<keyword evidence="3" id="KW-1185">Reference proteome</keyword>
<reference evidence="2" key="3">
    <citation type="submission" date="2025-09" db="UniProtKB">
        <authorList>
            <consortium name="Ensembl"/>
        </authorList>
    </citation>
    <scope>IDENTIFICATION</scope>
</reference>
<accession>A0A7N6BEQ2</accession>
<proteinExistence type="predicted"/>
<organism evidence="2 3">
    <name type="scientific">Anabas testudineus</name>
    <name type="common">Climbing perch</name>
    <name type="synonym">Anthias testudineus</name>
    <dbReference type="NCBI Taxonomy" id="64144"/>
    <lineage>
        <taxon>Eukaryota</taxon>
        <taxon>Metazoa</taxon>
        <taxon>Chordata</taxon>
        <taxon>Craniata</taxon>
        <taxon>Vertebrata</taxon>
        <taxon>Euteleostomi</taxon>
        <taxon>Actinopterygii</taxon>
        <taxon>Neopterygii</taxon>
        <taxon>Teleostei</taxon>
        <taxon>Neoteleostei</taxon>
        <taxon>Acanthomorphata</taxon>
        <taxon>Anabantaria</taxon>
        <taxon>Anabantiformes</taxon>
        <taxon>Anabantoidei</taxon>
        <taxon>Anabantidae</taxon>
        <taxon>Anabas</taxon>
    </lineage>
</organism>
<reference evidence="2" key="2">
    <citation type="submission" date="2025-08" db="UniProtKB">
        <authorList>
            <consortium name="Ensembl"/>
        </authorList>
    </citation>
    <scope>IDENTIFICATION</scope>
</reference>
<protein>
    <submittedName>
        <fullName evidence="2">Uncharacterized protein</fullName>
    </submittedName>
</protein>
<feature type="transmembrane region" description="Helical" evidence="1">
    <location>
        <begin position="443"/>
        <end position="469"/>
    </location>
</feature>
<evidence type="ECO:0000313" key="2">
    <source>
        <dbReference type="Ensembl" id="ENSATEP00000061288.2"/>
    </source>
</evidence>
<keyword evidence="1" id="KW-0812">Transmembrane</keyword>
<dbReference type="SUPFAM" id="SSF58069">
    <property type="entry name" value="Virus ectodomain"/>
    <property type="match status" value="1"/>
</dbReference>
<keyword evidence="1" id="KW-0472">Membrane</keyword>
<dbReference type="PANTHER" id="PTHR10424">
    <property type="entry name" value="VIRAL ENVELOPE PROTEIN"/>
    <property type="match status" value="1"/>
</dbReference>
<reference evidence="2" key="1">
    <citation type="submission" date="2021-04" db="EMBL/GenBank/DDBJ databases">
        <authorList>
            <consortium name="Wellcome Sanger Institute Data Sharing"/>
        </authorList>
    </citation>
    <scope>NUCLEOTIDE SEQUENCE [LARGE SCALE GENOMIC DNA]</scope>
</reference>
<dbReference type="GeneTree" id="ENSGT00940000176865"/>
<dbReference type="InParanoid" id="A0A7N6BEQ2"/>
<name>A0A7N6BEQ2_ANATE</name>